<protein>
    <recommendedName>
        <fullName evidence="4">Adhesin</fullName>
    </recommendedName>
</protein>
<dbReference type="Proteomes" id="UP000594464">
    <property type="component" value="Chromosome"/>
</dbReference>
<feature type="signal peptide" evidence="1">
    <location>
        <begin position="1"/>
        <end position="21"/>
    </location>
</feature>
<evidence type="ECO:0000313" key="3">
    <source>
        <dbReference type="Proteomes" id="UP000594464"/>
    </source>
</evidence>
<gene>
    <name evidence="2" type="ORF">G3M78_13990</name>
</gene>
<feature type="chain" id="PRO_5032505603" description="Adhesin" evidence="1">
    <location>
        <begin position="22"/>
        <end position="146"/>
    </location>
</feature>
<proteinExistence type="predicted"/>
<name>A0A7T0C4L5_9BACT</name>
<sequence>MKKAFILTAGLIFGLAATASADQINNGQTATCVDAQSIEISVETIANASSDKFGYTDNDRGTASLVVWKSSNFTSVPITLGPNDSNHTLVTTDKGLTGIGVRGENGRNKVVLQHQPAFSRGDSIGDISGTVKITNTGTNSVSIKCM</sequence>
<evidence type="ECO:0008006" key="4">
    <source>
        <dbReference type="Google" id="ProtNLM"/>
    </source>
</evidence>
<keyword evidence="1" id="KW-0732">Signal</keyword>
<evidence type="ECO:0000313" key="2">
    <source>
        <dbReference type="EMBL" id="QPJ66446.1"/>
    </source>
</evidence>
<dbReference type="AlphaFoldDB" id="A0A7T0C4L5"/>
<dbReference type="EMBL" id="CP048620">
    <property type="protein sequence ID" value="QPJ66446.1"/>
    <property type="molecule type" value="Genomic_DNA"/>
</dbReference>
<reference evidence="3" key="1">
    <citation type="submission" date="2020-02" db="EMBL/GenBank/DDBJ databases">
        <title>Genomic and physiological characterization of two novel Nitrospinaceae genera.</title>
        <authorList>
            <person name="Mueller A.J."/>
            <person name="Jung M.-Y."/>
            <person name="Strachan C.R."/>
            <person name="Herbold C.W."/>
            <person name="Kirkegaard R.H."/>
            <person name="Daims H."/>
        </authorList>
    </citation>
    <scope>NUCLEOTIDE SEQUENCE [LARGE SCALE GENOMIC DNA]</scope>
</reference>
<evidence type="ECO:0000256" key="1">
    <source>
        <dbReference type="SAM" id="SignalP"/>
    </source>
</evidence>
<dbReference type="KEGG" id="nva:G3M78_13990"/>
<organism evidence="2 3">
    <name type="scientific">Candidatus Nitrohelix vancouverensis</name>
    <dbReference type="NCBI Taxonomy" id="2705534"/>
    <lineage>
        <taxon>Bacteria</taxon>
        <taxon>Pseudomonadati</taxon>
        <taxon>Nitrospinota/Tectimicrobiota group</taxon>
        <taxon>Nitrospinota</taxon>
        <taxon>Nitrospinia</taxon>
        <taxon>Nitrospinales</taxon>
        <taxon>Nitrospinaceae</taxon>
        <taxon>Candidatus Nitrohelix</taxon>
    </lineage>
</organism>
<accession>A0A7T0C4L5</accession>